<name>A0A426XL65_ENSVE</name>
<sequence>MEKTIQSQRRPELSKAYSKLGDSKLGLTSSLFEQNFLHSESSMAVERRITSANSTQGFDYSTTATKNNWEPRGMLQPKQKIEDSTKGEEMQRLQRLRRGRTRRRLVSPHRNEAAPRLPAWEKALLRLPAGEPPHSLAVSFSREERQLRIGKANIDININR</sequence>
<proteinExistence type="predicted"/>
<evidence type="ECO:0000313" key="2">
    <source>
        <dbReference type="EMBL" id="RRT40207.1"/>
    </source>
</evidence>
<evidence type="ECO:0000256" key="1">
    <source>
        <dbReference type="SAM" id="MobiDB-lite"/>
    </source>
</evidence>
<organism evidence="2 3">
    <name type="scientific">Ensete ventricosum</name>
    <name type="common">Abyssinian banana</name>
    <name type="synonym">Musa ensete</name>
    <dbReference type="NCBI Taxonomy" id="4639"/>
    <lineage>
        <taxon>Eukaryota</taxon>
        <taxon>Viridiplantae</taxon>
        <taxon>Streptophyta</taxon>
        <taxon>Embryophyta</taxon>
        <taxon>Tracheophyta</taxon>
        <taxon>Spermatophyta</taxon>
        <taxon>Magnoliopsida</taxon>
        <taxon>Liliopsida</taxon>
        <taxon>Zingiberales</taxon>
        <taxon>Musaceae</taxon>
        <taxon>Ensete</taxon>
    </lineage>
</organism>
<gene>
    <name evidence="2" type="ORF">B296_00040883</name>
</gene>
<accession>A0A426XL65</accession>
<protein>
    <submittedName>
        <fullName evidence="2">Uncharacterized protein</fullName>
    </submittedName>
</protein>
<dbReference type="AlphaFoldDB" id="A0A426XL65"/>
<comment type="caution">
    <text evidence="2">The sequence shown here is derived from an EMBL/GenBank/DDBJ whole genome shotgun (WGS) entry which is preliminary data.</text>
</comment>
<reference evidence="2 3" key="1">
    <citation type="journal article" date="2014" name="Agronomy (Basel)">
        <title>A Draft Genome Sequence for Ensete ventricosum, the Drought-Tolerant Tree Against Hunger.</title>
        <authorList>
            <person name="Harrison J."/>
            <person name="Moore K.A."/>
            <person name="Paszkiewicz K."/>
            <person name="Jones T."/>
            <person name="Grant M."/>
            <person name="Ambacheew D."/>
            <person name="Muzemil S."/>
            <person name="Studholme D.J."/>
        </authorList>
    </citation>
    <scope>NUCLEOTIDE SEQUENCE [LARGE SCALE GENOMIC DNA]</scope>
</reference>
<feature type="region of interest" description="Disordered" evidence="1">
    <location>
        <begin position="80"/>
        <end position="110"/>
    </location>
</feature>
<dbReference type="Proteomes" id="UP000287651">
    <property type="component" value="Unassembled WGS sequence"/>
</dbReference>
<feature type="compositionally biased region" description="Basic residues" evidence="1">
    <location>
        <begin position="94"/>
        <end position="107"/>
    </location>
</feature>
<evidence type="ECO:0000313" key="3">
    <source>
        <dbReference type="Proteomes" id="UP000287651"/>
    </source>
</evidence>
<dbReference type="EMBL" id="AMZH03019564">
    <property type="protein sequence ID" value="RRT40207.1"/>
    <property type="molecule type" value="Genomic_DNA"/>
</dbReference>
<feature type="compositionally biased region" description="Basic and acidic residues" evidence="1">
    <location>
        <begin position="80"/>
        <end position="92"/>
    </location>
</feature>